<dbReference type="EC" id="1.13.11.3" evidence="5"/>
<dbReference type="InterPro" id="IPR015889">
    <property type="entry name" value="Intradiol_dOase_core"/>
</dbReference>
<dbReference type="NCBIfam" id="TIGR02423">
    <property type="entry name" value="protocat_alph"/>
    <property type="match status" value="1"/>
</dbReference>
<keyword evidence="2" id="KW-0223">Dioxygenase</keyword>
<evidence type="ECO:0000256" key="2">
    <source>
        <dbReference type="ARBA" id="ARBA00022964"/>
    </source>
</evidence>
<evidence type="ECO:0000313" key="5">
    <source>
        <dbReference type="EMBL" id="NIY71556.1"/>
    </source>
</evidence>
<dbReference type="GO" id="GO:0018578">
    <property type="term" value="F:protocatechuate 3,4-dioxygenase activity"/>
    <property type="evidence" value="ECO:0007669"/>
    <property type="project" value="UniProtKB-EC"/>
</dbReference>
<evidence type="ECO:0000259" key="4">
    <source>
        <dbReference type="Pfam" id="PF00775"/>
    </source>
</evidence>
<name>A0ABX0VU40_9RHOB</name>
<protein>
    <submittedName>
        <fullName evidence="5">Protocatechuate 3,4-dioxygenase subunit alpha</fullName>
        <ecNumber evidence="5">1.13.11.3</ecNumber>
    </submittedName>
</protein>
<comment type="caution">
    <text evidence="5">The sequence shown here is derived from an EMBL/GenBank/DDBJ whole genome shotgun (WGS) entry which is preliminary data.</text>
</comment>
<keyword evidence="6" id="KW-1185">Reference proteome</keyword>
<dbReference type="InterPro" id="IPR012786">
    <property type="entry name" value="Protocat_dOase_a"/>
</dbReference>
<gene>
    <name evidence="5" type="primary">pcaG</name>
    <name evidence="5" type="ORF">HCZ30_03805</name>
</gene>
<feature type="domain" description="Intradiol ring-cleavage dioxygenases" evidence="4">
    <location>
        <begin position="41"/>
        <end position="177"/>
    </location>
</feature>
<keyword evidence="3 5" id="KW-0560">Oxidoreductase</keyword>
<accession>A0ABX0VU40</accession>
<evidence type="ECO:0000256" key="3">
    <source>
        <dbReference type="ARBA" id="ARBA00023002"/>
    </source>
</evidence>
<organism evidence="5 6">
    <name type="scientific">Marivivens donghaensis</name>
    <dbReference type="NCBI Taxonomy" id="1699413"/>
    <lineage>
        <taxon>Bacteria</taxon>
        <taxon>Pseudomonadati</taxon>
        <taxon>Pseudomonadota</taxon>
        <taxon>Alphaproteobacteria</taxon>
        <taxon>Rhodobacterales</taxon>
        <taxon>Paracoccaceae</taxon>
        <taxon>Marivivens group</taxon>
        <taxon>Marivivens</taxon>
    </lineage>
</organism>
<reference evidence="5 6" key="1">
    <citation type="submission" date="2020-03" db="EMBL/GenBank/DDBJ databases">
        <title>Bacterial isolates of synthetic phycosphere.</title>
        <authorList>
            <person name="Fu H."/>
            <person name="Moran M.A."/>
        </authorList>
    </citation>
    <scope>NUCLEOTIDE SEQUENCE [LARGE SCALE GENOMIC DNA]</scope>
    <source>
        <strain evidence="5 6">HF1</strain>
    </source>
</reference>
<dbReference type="Gene3D" id="2.60.130.10">
    <property type="entry name" value="Aromatic compound dioxygenase"/>
    <property type="match status" value="1"/>
</dbReference>
<dbReference type="PANTHER" id="PTHR33711">
    <property type="entry name" value="DIOXYGENASE, PUTATIVE (AFU_ORTHOLOGUE AFUA_2G02910)-RELATED"/>
    <property type="match status" value="1"/>
</dbReference>
<sequence length="201" mass="22020">MPYAPKLKESASQTAGPYVHIGCMPNTTGIHTIFDTDLGSTMITGDAKGERVNIEAVIFDGSGTPVKDAMVEIWQADANGVFPSPEDGREADPHFTGFGRQHADHDTGVFKFETIKPGAVSVDGKTYAPHVLMWIAARGINLALATRVYFDDETDANEADPFLSRIELKSRVPTLIAKRDGNTYRHEIHLQGPDETIFFDL</sequence>
<proteinExistence type="inferred from homology"/>
<dbReference type="SUPFAM" id="SSF49482">
    <property type="entry name" value="Aromatic compound dioxygenase"/>
    <property type="match status" value="1"/>
</dbReference>
<dbReference type="PANTHER" id="PTHR33711:SF9">
    <property type="entry name" value="PROTOCATECHUATE 3,4-DIOXYGENASE ALPHA CHAIN"/>
    <property type="match status" value="1"/>
</dbReference>
<evidence type="ECO:0000256" key="1">
    <source>
        <dbReference type="ARBA" id="ARBA00007825"/>
    </source>
</evidence>
<dbReference type="InterPro" id="IPR000627">
    <property type="entry name" value="Intradiol_dOase_C"/>
</dbReference>
<dbReference type="Proteomes" id="UP000709466">
    <property type="component" value="Unassembled WGS sequence"/>
</dbReference>
<dbReference type="RefSeq" id="WP_167636472.1">
    <property type="nucleotide sequence ID" value="NZ_JAATOP010000002.1"/>
</dbReference>
<dbReference type="EMBL" id="JAATOP010000002">
    <property type="protein sequence ID" value="NIY71556.1"/>
    <property type="molecule type" value="Genomic_DNA"/>
</dbReference>
<dbReference type="InterPro" id="IPR050770">
    <property type="entry name" value="Intradiol_RC_Dioxygenase"/>
</dbReference>
<dbReference type="Pfam" id="PF00775">
    <property type="entry name" value="Dioxygenase_C"/>
    <property type="match status" value="1"/>
</dbReference>
<comment type="similarity">
    <text evidence="1">Belongs to the intradiol ring-cleavage dioxygenase family.</text>
</comment>
<evidence type="ECO:0000313" key="6">
    <source>
        <dbReference type="Proteomes" id="UP000709466"/>
    </source>
</evidence>